<evidence type="ECO:0000313" key="3">
    <source>
        <dbReference type="Proteomes" id="UP000054495"/>
    </source>
</evidence>
<keyword evidence="3" id="KW-1185">Reference proteome</keyword>
<evidence type="ECO:0000256" key="1">
    <source>
        <dbReference type="SAM" id="SignalP"/>
    </source>
</evidence>
<evidence type="ECO:0000313" key="2">
    <source>
        <dbReference type="EMBL" id="EPB72150.1"/>
    </source>
</evidence>
<dbReference type="Proteomes" id="UP000054495">
    <property type="component" value="Unassembled WGS sequence"/>
</dbReference>
<accession>A0A0D6LJA8</accession>
<proteinExistence type="predicted"/>
<feature type="signal peptide" evidence="1">
    <location>
        <begin position="1"/>
        <end position="15"/>
    </location>
</feature>
<gene>
    <name evidence="2" type="ORF">ANCCEY_08751</name>
</gene>
<feature type="chain" id="PRO_5012904226" evidence="1">
    <location>
        <begin position="16"/>
        <end position="85"/>
    </location>
</feature>
<name>A0A0D6LJA8_9BILA</name>
<dbReference type="EMBL" id="KE125064">
    <property type="protein sequence ID" value="EPB72150.1"/>
    <property type="molecule type" value="Genomic_DNA"/>
</dbReference>
<dbReference type="AlphaFoldDB" id="A0A0D6LJA8"/>
<protein>
    <submittedName>
        <fullName evidence="2">Uncharacterized protein</fullName>
    </submittedName>
</protein>
<keyword evidence="1" id="KW-0732">Signal</keyword>
<sequence length="85" mass="9758">MILILFLDVLRTATPLEVALFPLTGCYSHDVMMKDVGLGMPPGTNITWIQMFLYDFGFGEIDLPSNWTRIRLWGYDEDKQLCGQK</sequence>
<reference evidence="2 3" key="1">
    <citation type="submission" date="2013-05" db="EMBL/GenBank/DDBJ databases">
        <title>Draft genome of the parasitic nematode Anyclostoma ceylanicum.</title>
        <authorList>
            <person name="Mitreva M."/>
        </authorList>
    </citation>
    <scope>NUCLEOTIDE SEQUENCE [LARGE SCALE GENOMIC DNA]</scope>
</reference>
<organism evidence="2 3">
    <name type="scientific">Ancylostoma ceylanicum</name>
    <dbReference type="NCBI Taxonomy" id="53326"/>
    <lineage>
        <taxon>Eukaryota</taxon>
        <taxon>Metazoa</taxon>
        <taxon>Ecdysozoa</taxon>
        <taxon>Nematoda</taxon>
        <taxon>Chromadorea</taxon>
        <taxon>Rhabditida</taxon>
        <taxon>Rhabditina</taxon>
        <taxon>Rhabditomorpha</taxon>
        <taxon>Strongyloidea</taxon>
        <taxon>Ancylostomatidae</taxon>
        <taxon>Ancylostomatinae</taxon>
        <taxon>Ancylostoma</taxon>
    </lineage>
</organism>